<evidence type="ECO:0008006" key="3">
    <source>
        <dbReference type="Google" id="ProtNLM"/>
    </source>
</evidence>
<dbReference type="RefSeq" id="YP_009603019.1">
    <property type="nucleotide sequence ID" value="NC_041947.1"/>
</dbReference>
<accession>A0A0U4JHX1</accession>
<dbReference type="EMBL" id="KU160654">
    <property type="protein sequence ID" value="ALY09556.1"/>
    <property type="molecule type" value="Genomic_DNA"/>
</dbReference>
<dbReference type="CDD" id="cd19958">
    <property type="entry name" value="pyocin_knob"/>
    <property type="match status" value="1"/>
</dbReference>
<reference evidence="2" key="1">
    <citation type="submission" date="2015-11" db="EMBL/GenBank/DDBJ databases">
        <authorList>
            <person name="Dogans D."/>
            <person name="Schneider V.M."/>
            <person name="Bradley K.W."/>
            <person name="Asai D.J."/>
            <person name="Bowman C.A."/>
            <person name="Russell D.A."/>
            <person name="Pope W.H."/>
            <person name="Jacobs-Sera D."/>
            <person name="Hendrix R.W."/>
            <person name="Hatfull G.F."/>
        </authorList>
    </citation>
    <scope>NUCLEOTIDE SEQUENCE [LARGE SCALE GENOMIC DNA]</scope>
</reference>
<dbReference type="Proteomes" id="UP000222336">
    <property type="component" value="Segment"/>
</dbReference>
<gene>
    <name evidence="1" type="primary">29</name>
    <name evidence="1" type="ORF">LAROYE_29</name>
</gene>
<proteinExistence type="predicted"/>
<dbReference type="OrthoDB" id="15415at10239"/>
<organism evidence="1 2">
    <name type="scientific">Arthrobacter phage Laroye</name>
    <dbReference type="NCBI Taxonomy" id="1772305"/>
    <lineage>
        <taxon>Viruses</taxon>
        <taxon>Duplodnaviria</taxon>
        <taxon>Heunggongvirae</taxon>
        <taxon>Uroviricota</taxon>
        <taxon>Caudoviricetes</taxon>
        <taxon>Laroyevirus</taxon>
        <taxon>Laroyevirus laroye</taxon>
    </lineage>
</organism>
<sequence length="279" mass="29823">MAFTPADPTKAEVKVTQNGEQLAFDFYIPRGAKGEPGNLGAPIQIAAGTDWNNLTTSGLYWTLGGDYASFTNAPALNVPGGQALMVHVVARGATILNQRVTLTTTSQIAQVYIERSQITGTWGPWRYSPTVTYKDDTTGRTAYMYDWINNRSQLVYGDTGRRNISSIANGTFTGGGKLTIRREGSVVDIYCVGWVPGSVGTTHLLASGLPSGFKPSNSRTWFSSQNSQPCNSVMAFDASTITIITNSDSVGVGFSFSYSTTDSWPTTLPGTADGSIPNL</sequence>
<name>A0A0U4JHX1_9CAUD</name>
<protein>
    <recommendedName>
        <fullName evidence="3">Minor tail protein</fullName>
    </recommendedName>
</protein>
<evidence type="ECO:0000313" key="1">
    <source>
        <dbReference type="EMBL" id="ALY09556.1"/>
    </source>
</evidence>
<keyword evidence="2" id="KW-1185">Reference proteome</keyword>
<dbReference type="GeneID" id="40078887"/>
<evidence type="ECO:0000313" key="2">
    <source>
        <dbReference type="Proteomes" id="UP000222336"/>
    </source>
</evidence>
<dbReference type="KEGG" id="vg:40078887"/>